<evidence type="ECO:0000256" key="13">
    <source>
        <dbReference type="ARBA" id="ARBA00023136"/>
    </source>
</evidence>
<comment type="caution">
    <text evidence="18">The sequence shown here is derived from an EMBL/GenBank/DDBJ whole genome shotgun (WGS) entry which is preliminary data.</text>
</comment>
<evidence type="ECO:0000256" key="7">
    <source>
        <dbReference type="ARBA" id="ARBA00022679"/>
    </source>
</evidence>
<dbReference type="GO" id="GO:0006661">
    <property type="term" value="P:phosphatidylinositol biosynthetic process"/>
    <property type="evidence" value="ECO:0007669"/>
    <property type="project" value="TreeGrafter"/>
</dbReference>
<dbReference type="Proteomes" id="UP000247702">
    <property type="component" value="Unassembled WGS sequence"/>
</dbReference>
<keyword evidence="9" id="KW-0479">Metal-binding</keyword>
<name>A0A2Z6S0N2_9GLOM</name>
<dbReference type="GO" id="GO:0016020">
    <property type="term" value="C:membrane"/>
    <property type="evidence" value="ECO:0007669"/>
    <property type="project" value="UniProtKB-SubCell"/>
</dbReference>
<dbReference type="PANTHER" id="PTHR15362">
    <property type="entry name" value="PHOSPHATIDYLINOSITOL SYNTHASE"/>
    <property type="match status" value="1"/>
</dbReference>
<dbReference type="InterPro" id="IPR000462">
    <property type="entry name" value="CDP-OH_P_trans"/>
</dbReference>
<dbReference type="GO" id="GO:0003881">
    <property type="term" value="F:CDP-diacylglycerol-inositol 3-phosphatidyltransferase activity"/>
    <property type="evidence" value="ECO:0007669"/>
    <property type="project" value="UniProtKB-EC"/>
</dbReference>
<keyword evidence="8 17" id="KW-0812">Transmembrane</keyword>
<evidence type="ECO:0000256" key="6">
    <source>
        <dbReference type="ARBA" id="ARBA00022516"/>
    </source>
</evidence>
<evidence type="ECO:0000256" key="10">
    <source>
        <dbReference type="ARBA" id="ARBA00022842"/>
    </source>
</evidence>
<dbReference type="EMBL" id="BEXD01004192">
    <property type="protein sequence ID" value="GBC08061.1"/>
    <property type="molecule type" value="Genomic_DNA"/>
</dbReference>
<dbReference type="STRING" id="94130.A0A2Z6S0N2"/>
<evidence type="ECO:0000256" key="4">
    <source>
        <dbReference type="ARBA" id="ARBA00010441"/>
    </source>
</evidence>
<evidence type="ECO:0000256" key="16">
    <source>
        <dbReference type="RuleBase" id="RU003750"/>
    </source>
</evidence>
<evidence type="ECO:0000256" key="3">
    <source>
        <dbReference type="ARBA" id="ARBA00004141"/>
    </source>
</evidence>
<comment type="cofactor">
    <cofactor evidence="2">
        <name>Mg(2+)</name>
        <dbReference type="ChEBI" id="CHEBI:18420"/>
    </cofactor>
</comment>
<comment type="similarity">
    <text evidence="4 16">Belongs to the CDP-alcohol phosphatidyltransferase class-I family.</text>
</comment>
<feature type="transmembrane region" description="Helical" evidence="17">
    <location>
        <begin position="24"/>
        <end position="47"/>
    </location>
</feature>
<protein>
    <recommendedName>
        <fullName evidence="5">CDP-diacylglycerol--inositol 3-phosphatidyltransferase</fullName>
        <ecNumber evidence="5">2.7.8.11</ecNumber>
    </recommendedName>
</protein>
<evidence type="ECO:0000313" key="19">
    <source>
        <dbReference type="Proteomes" id="UP000247702"/>
    </source>
</evidence>
<evidence type="ECO:0000256" key="5">
    <source>
        <dbReference type="ARBA" id="ARBA00013212"/>
    </source>
</evidence>
<dbReference type="EC" id="2.7.8.11" evidence="5"/>
<evidence type="ECO:0000256" key="2">
    <source>
        <dbReference type="ARBA" id="ARBA00001946"/>
    </source>
</evidence>
<keyword evidence="7 16" id="KW-0808">Transferase</keyword>
<dbReference type="Pfam" id="PF01066">
    <property type="entry name" value="CDP-OH_P_transf"/>
    <property type="match status" value="1"/>
</dbReference>
<comment type="subcellular location">
    <subcellularLocation>
        <location evidence="3">Membrane</location>
        <topology evidence="3">Multi-pass membrane protein</topology>
    </subcellularLocation>
</comment>
<dbReference type="Gene3D" id="1.20.120.1760">
    <property type="match status" value="1"/>
</dbReference>
<evidence type="ECO:0000256" key="1">
    <source>
        <dbReference type="ARBA" id="ARBA00001936"/>
    </source>
</evidence>
<feature type="transmembrane region" description="Helical" evidence="17">
    <location>
        <begin position="152"/>
        <end position="176"/>
    </location>
</feature>
<evidence type="ECO:0000256" key="14">
    <source>
        <dbReference type="ARBA" id="ARBA00023209"/>
    </source>
</evidence>
<evidence type="ECO:0000256" key="9">
    <source>
        <dbReference type="ARBA" id="ARBA00022723"/>
    </source>
</evidence>
<gene>
    <name evidence="18" type="ORF">RclHR1_00790011</name>
</gene>
<feature type="transmembrane region" description="Helical" evidence="17">
    <location>
        <begin position="202"/>
        <end position="223"/>
    </location>
</feature>
<evidence type="ECO:0000313" key="18">
    <source>
        <dbReference type="EMBL" id="GBC08061.1"/>
    </source>
</evidence>
<keyword evidence="13 17" id="KW-0472">Membrane</keyword>
<proteinExistence type="inferred from homology"/>
<keyword evidence="10" id="KW-0460">Magnesium</keyword>
<dbReference type="GO" id="GO:0005794">
    <property type="term" value="C:Golgi apparatus"/>
    <property type="evidence" value="ECO:0007669"/>
    <property type="project" value="TreeGrafter"/>
</dbReference>
<keyword evidence="14" id="KW-0594">Phospholipid biosynthesis</keyword>
<keyword evidence="12" id="KW-0443">Lipid metabolism</keyword>
<dbReference type="InterPro" id="IPR014387">
    <property type="entry name" value="CDP_diag_ino_3_P_euk"/>
</dbReference>
<accession>A0A2Z6S0N2</accession>
<dbReference type="GO" id="GO:0046872">
    <property type="term" value="F:metal ion binding"/>
    <property type="evidence" value="ECO:0007669"/>
    <property type="project" value="UniProtKB-KW"/>
</dbReference>
<evidence type="ECO:0000256" key="8">
    <source>
        <dbReference type="ARBA" id="ARBA00022692"/>
    </source>
</evidence>
<evidence type="ECO:0000256" key="12">
    <source>
        <dbReference type="ARBA" id="ARBA00023098"/>
    </source>
</evidence>
<dbReference type="AlphaFoldDB" id="A0A2Z6S0N2"/>
<keyword evidence="6" id="KW-0444">Lipid biosynthesis</keyword>
<keyword evidence="15" id="KW-1208">Phospholipid metabolism</keyword>
<evidence type="ECO:0000256" key="15">
    <source>
        <dbReference type="ARBA" id="ARBA00023264"/>
    </source>
</evidence>
<keyword evidence="19" id="KW-1185">Reference proteome</keyword>
<evidence type="ECO:0000256" key="17">
    <source>
        <dbReference type="SAM" id="Phobius"/>
    </source>
</evidence>
<evidence type="ECO:0000256" key="11">
    <source>
        <dbReference type="ARBA" id="ARBA00022989"/>
    </source>
</evidence>
<dbReference type="PANTHER" id="PTHR15362:SF4">
    <property type="entry name" value="CDP-DIACYLGLYCEROL--INOSITOL 3-PHOSPHATIDYLTRANSFERASE"/>
    <property type="match status" value="1"/>
</dbReference>
<dbReference type="PIRSF" id="PIRSF000848">
    <property type="entry name" value="CDP_diag_ino_3_P"/>
    <property type="match status" value="1"/>
</dbReference>
<dbReference type="InterPro" id="IPR043130">
    <property type="entry name" value="CDP-OH_PTrfase_TM_dom"/>
</dbReference>
<comment type="cofactor">
    <cofactor evidence="1">
        <name>Mn(2+)</name>
        <dbReference type="ChEBI" id="CHEBI:29035"/>
    </cofactor>
</comment>
<dbReference type="InterPro" id="IPR048254">
    <property type="entry name" value="CDP_ALCOHOL_P_TRANSF_CS"/>
</dbReference>
<keyword evidence="11 17" id="KW-1133">Transmembrane helix</keyword>
<reference evidence="18 19" key="1">
    <citation type="submission" date="2017-11" db="EMBL/GenBank/DDBJ databases">
        <title>The genome of Rhizophagus clarus HR1 reveals common genetic basis of auxotrophy among arbuscular mycorrhizal fungi.</title>
        <authorList>
            <person name="Kobayashi Y."/>
        </authorList>
    </citation>
    <scope>NUCLEOTIDE SEQUENCE [LARGE SCALE GENOMIC DNA]</scope>
    <source>
        <strain evidence="18 19">HR1</strain>
    </source>
</reference>
<sequence>MANKIKQQQHETLPPSPKKQVKNVFLFIPNIIGFIRVILAILSLYYMPNKPWTCMGLYTFSCLLDAVDGNAARYFDQCSEFGTVLDMVTDRSTTSCLLCFLATKYPSWTILFQLLISLDLSSHYMHMYSSLTSGSSSHKNIDKSSNRILRAYYSNNVVLFIFCALNELFFVALYLLSFNHEDIGNLFTIKLINLFKDLRCSFFVINFSIINLSLIVPGLNFIVRIIAFISFPVCAGKQIINVIQLVGASKRLANLDLVERRKISKNGENLKNN</sequence>
<organism evidence="18 19">
    <name type="scientific">Rhizophagus clarus</name>
    <dbReference type="NCBI Taxonomy" id="94130"/>
    <lineage>
        <taxon>Eukaryota</taxon>
        <taxon>Fungi</taxon>
        <taxon>Fungi incertae sedis</taxon>
        <taxon>Mucoromycota</taxon>
        <taxon>Glomeromycotina</taxon>
        <taxon>Glomeromycetes</taxon>
        <taxon>Glomerales</taxon>
        <taxon>Glomeraceae</taxon>
        <taxon>Rhizophagus</taxon>
    </lineage>
</organism>
<dbReference type="PROSITE" id="PS00379">
    <property type="entry name" value="CDP_ALCOHOL_P_TRANSF"/>
    <property type="match status" value="1"/>
</dbReference>